<organism evidence="1 2">
    <name type="scientific">Ophiobolus disseminans</name>
    <dbReference type="NCBI Taxonomy" id="1469910"/>
    <lineage>
        <taxon>Eukaryota</taxon>
        <taxon>Fungi</taxon>
        <taxon>Dikarya</taxon>
        <taxon>Ascomycota</taxon>
        <taxon>Pezizomycotina</taxon>
        <taxon>Dothideomycetes</taxon>
        <taxon>Pleosporomycetidae</taxon>
        <taxon>Pleosporales</taxon>
        <taxon>Pleosporineae</taxon>
        <taxon>Phaeosphaeriaceae</taxon>
        <taxon>Ophiobolus</taxon>
    </lineage>
</organism>
<dbReference type="AlphaFoldDB" id="A0A6A6ZPB4"/>
<dbReference type="OrthoDB" id="3675680at2759"/>
<reference evidence="1" key="1">
    <citation type="journal article" date="2020" name="Stud. Mycol.">
        <title>101 Dothideomycetes genomes: a test case for predicting lifestyles and emergence of pathogens.</title>
        <authorList>
            <person name="Haridas S."/>
            <person name="Albert R."/>
            <person name="Binder M."/>
            <person name="Bloem J."/>
            <person name="Labutti K."/>
            <person name="Salamov A."/>
            <person name="Andreopoulos B."/>
            <person name="Baker S."/>
            <person name="Barry K."/>
            <person name="Bills G."/>
            <person name="Bluhm B."/>
            <person name="Cannon C."/>
            <person name="Castanera R."/>
            <person name="Culley D."/>
            <person name="Daum C."/>
            <person name="Ezra D."/>
            <person name="Gonzalez J."/>
            <person name="Henrissat B."/>
            <person name="Kuo A."/>
            <person name="Liang C."/>
            <person name="Lipzen A."/>
            <person name="Lutzoni F."/>
            <person name="Magnuson J."/>
            <person name="Mondo S."/>
            <person name="Nolan M."/>
            <person name="Ohm R."/>
            <person name="Pangilinan J."/>
            <person name="Park H.-J."/>
            <person name="Ramirez L."/>
            <person name="Alfaro M."/>
            <person name="Sun H."/>
            <person name="Tritt A."/>
            <person name="Yoshinaga Y."/>
            <person name="Zwiers L.-H."/>
            <person name="Turgeon B."/>
            <person name="Goodwin S."/>
            <person name="Spatafora J."/>
            <person name="Crous P."/>
            <person name="Grigoriev I."/>
        </authorList>
    </citation>
    <scope>NUCLEOTIDE SEQUENCE</scope>
    <source>
        <strain evidence="1">CBS 113818</strain>
    </source>
</reference>
<gene>
    <name evidence="1" type="ORF">CC86DRAFT_373315</name>
</gene>
<sequence>MYKSRASRELIAASEETLTDCLYHNPVTLADVEALIPALSRNYKLLNRLSTNIGLYHARRHIPPPALESMLTHIFTHDDYKYSLFPRTTAQIERFEHEHAEYQLRLLTPLQRKSKQKDEAFQRRKAAAKVHRAADHIRMSIPPRYGTKSAHSFLPDGCSSIANIITEVDGMKWTQALHVIRAPWYMLMLNRAPIQCC</sequence>
<dbReference type="EMBL" id="MU006235">
    <property type="protein sequence ID" value="KAF2822127.1"/>
    <property type="molecule type" value="Genomic_DNA"/>
</dbReference>
<evidence type="ECO:0000313" key="2">
    <source>
        <dbReference type="Proteomes" id="UP000799424"/>
    </source>
</evidence>
<keyword evidence="2" id="KW-1185">Reference proteome</keyword>
<dbReference type="Proteomes" id="UP000799424">
    <property type="component" value="Unassembled WGS sequence"/>
</dbReference>
<accession>A0A6A6ZPB4</accession>
<proteinExistence type="predicted"/>
<evidence type="ECO:0000313" key="1">
    <source>
        <dbReference type="EMBL" id="KAF2822127.1"/>
    </source>
</evidence>
<name>A0A6A6ZPB4_9PLEO</name>
<protein>
    <submittedName>
        <fullName evidence="1">Uncharacterized protein</fullName>
    </submittedName>
</protein>